<organism evidence="1 2">
    <name type="scientific">Peronosclerospora sorghi</name>
    <dbReference type="NCBI Taxonomy" id="230839"/>
    <lineage>
        <taxon>Eukaryota</taxon>
        <taxon>Sar</taxon>
        <taxon>Stramenopiles</taxon>
        <taxon>Oomycota</taxon>
        <taxon>Peronosporomycetes</taxon>
        <taxon>Peronosporales</taxon>
        <taxon>Peronosporaceae</taxon>
        <taxon>Peronosclerospora</taxon>
    </lineage>
</organism>
<evidence type="ECO:0000313" key="2">
    <source>
        <dbReference type="Proteomes" id="UP001163321"/>
    </source>
</evidence>
<protein>
    <submittedName>
        <fullName evidence="1">Uncharacterized protein</fullName>
    </submittedName>
</protein>
<evidence type="ECO:0000313" key="1">
    <source>
        <dbReference type="EMBL" id="KAI9909340.1"/>
    </source>
</evidence>
<keyword evidence="2" id="KW-1185">Reference proteome</keyword>
<name>A0ACC0VS09_9STRA</name>
<proteinExistence type="predicted"/>
<sequence>MERTLATHCDLGDDDGHRARAIATCSGIDDARVTSSDHDDCDGACSVGDCGGCHDRAGYVSATASGIETTSGAGNVTFKTPNETQKDASGESVCTYLTMMHGWQWVRRGAPTQK</sequence>
<comment type="caution">
    <text evidence="1">The sequence shown here is derived from an EMBL/GenBank/DDBJ whole genome shotgun (WGS) entry which is preliminary data.</text>
</comment>
<reference evidence="1 2" key="1">
    <citation type="journal article" date="2022" name="bioRxiv">
        <title>The genome of the oomycete Peronosclerospora sorghi, a cosmopolitan pathogen of maize and sorghum, is inflated with dispersed pseudogenes.</title>
        <authorList>
            <person name="Fletcher K."/>
            <person name="Martin F."/>
            <person name="Isakeit T."/>
            <person name="Cavanaugh K."/>
            <person name="Magill C."/>
            <person name="Michelmore R."/>
        </authorList>
    </citation>
    <scope>NUCLEOTIDE SEQUENCE [LARGE SCALE GENOMIC DNA]</scope>
    <source>
        <strain evidence="1">P6</strain>
    </source>
</reference>
<gene>
    <name evidence="1" type="ORF">PsorP6_014560</name>
</gene>
<dbReference type="Proteomes" id="UP001163321">
    <property type="component" value="Chromosome 7"/>
</dbReference>
<accession>A0ACC0VS09</accession>
<dbReference type="EMBL" id="CM047586">
    <property type="protein sequence ID" value="KAI9909340.1"/>
    <property type="molecule type" value="Genomic_DNA"/>
</dbReference>